<accession>A0A9R1UIB4</accession>
<comment type="caution">
    <text evidence="1">The sequence shown here is derived from an EMBL/GenBank/DDBJ whole genome shotgun (WGS) entry which is preliminary data.</text>
</comment>
<organism evidence="1 2">
    <name type="scientific">Lactuca sativa</name>
    <name type="common">Garden lettuce</name>
    <dbReference type="NCBI Taxonomy" id="4236"/>
    <lineage>
        <taxon>Eukaryota</taxon>
        <taxon>Viridiplantae</taxon>
        <taxon>Streptophyta</taxon>
        <taxon>Embryophyta</taxon>
        <taxon>Tracheophyta</taxon>
        <taxon>Spermatophyta</taxon>
        <taxon>Magnoliopsida</taxon>
        <taxon>eudicotyledons</taxon>
        <taxon>Gunneridae</taxon>
        <taxon>Pentapetalae</taxon>
        <taxon>asterids</taxon>
        <taxon>campanulids</taxon>
        <taxon>Asterales</taxon>
        <taxon>Asteraceae</taxon>
        <taxon>Cichorioideae</taxon>
        <taxon>Cichorieae</taxon>
        <taxon>Lactucinae</taxon>
        <taxon>Lactuca</taxon>
    </lineage>
</organism>
<dbReference type="Proteomes" id="UP000235145">
    <property type="component" value="Unassembled WGS sequence"/>
</dbReference>
<dbReference type="EMBL" id="NBSK02000009">
    <property type="protein sequence ID" value="KAJ0187647.1"/>
    <property type="molecule type" value="Genomic_DNA"/>
</dbReference>
<dbReference type="AlphaFoldDB" id="A0A9R1UIB4"/>
<proteinExistence type="predicted"/>
<gene>
    <name evidence="1" type="ORF">LSAT_V11C900474660</name>
</gene>
<protein>
    <submittedName>
        <fullName evidence="1">Uncharacterized protein</fullName>
    </submittedName>
</protein>
<evidence type="ECO:0000313" key="2">
    <source>
        <dbReference type="Proteomes" id="UP000235145"/>
    </source>
</evidence>
<name>A0A9R1UIB4_LACSA</name>
<evidence type="ECO:0000313" key="1">
    <source>
        <dbReference type="EMBL" id="KAJ0187647.1"/>
    </source>
</evidence>
<keyword evidence="2" id="KW-1185">Reference proteome</keyword>
<sequence length="97" mass="11511">MNLTILFCEKHDIDICNMDEMFLLPGRLCRKNLHYYRVELFYDVIDLQHTKLESPRLYQDDFSDIELEILDGQVEAYILDMLNMSCFLNLNGNGDLE</sequence>
<reference evidence="1 2" key="1">
    <citation type="journal article" date="2017" name="Nat. Commun.">
        <title>Genome assembly with in vitro proximity ligation data and whole-genome triplication in lettuce.</title>
        <authorList>
            <person name="Reyes-Chin-Wo S."/>
            <person name="Wang Z."/>
            <person name="Yang X."/>
            <person name="Kozik A."/>
            <person name="Arikit S."/>
            <person name="Song C."/>
            <person name="Xia L."/>
            <person name="Froenicke L."/>
            <person name="Lavelle D.O."/>
            <person name="Truco M.J."/>
            <person name="Xia R."/>
            <person name="Zhu S."/>
            <person name="Xu C."/>
            <person name="Xu H."/>
            <person name="Xu X."/>
            <person name="Cox K."/>
            <person name="Korf I."/>
            <person name="Meyers B.C."/>
            <person name="Michelmore R.W."/>
        </authorList>
    </citation>
    <scope>NUCLEOTIDE SEQUENCE [LARGE SCALE GENOMIC DNA]</scope>
    <source>
        <strain evidence="2">cv. Salinas</strain>
        <tissue evidence="1">Seedlings</tissue>
    </source>
</reference>